<comment type="subcellular location">
    <subcellularLocation>
        <location evidence="1">Membrane</location>
        <topology evidence="1">Multi-pass membrane protein</topology>
    </subcellularLocation>
</comment>
<evidence type="ECO:0000256" key="1">
    <source>
        <dbReference type="ARBA" id="ARBA00004141"/>
    </source>
</evidence>
<keyword evidence="3 6" id="KW-1133">Transmembrane helix</keyword>
<evidence type="ECO:0000259" key="8">
    <source>
        <dbReference type="Pfam" id="PF00003"/>
    </source>
</evidence>
<feature type="domain" description="G-protein coupled receptors family 3 profile" evidence="8">
    <location>
        <begin position="187"/>
        <end position="431"/>
    </location>
</feature>
<feature type="chain" id="PRO_5030977926" description="G-protein coupled receptors family 3 profile domain-containing protein" evidence="7">
    <location>
        <begin position="20"/>
        <end position="828"/>
    </location>
</feature>
<proteinExistence type="predicted"/>
<feature type="signal peptide" evidence="7">
    <location>
        <begin position="1"/>
        <end position="19"/>
    </location>
</feature>
<feature type="transmembrane region" description="Helical" evidence="6">
    <location>
        <begin position="347"/>
        <end position="370"/>
    </location>
</feature>
<dbReference type="EMBL" id="HBIV01021235">
    <property type="protein sequence ID" value="CAE0663691.1"/>
    <property type="molecule type" value="Transcribed_RNA"/>
</dbReference>
<evidence type="ECO:0000256" key="6">
    <source>
        <dbReference type="SAM" id="Phobius"/>
    </source>
</evidence>
<dbReference type="InterPro" id="IPR036305">
    <property type="entry name" value="RGS_sf"/>
</dbReference>
<dbReference type="Pfam" id="PF00003">
    <property type="entry name" value="7tm_3"/>
    <property type="match status" value="1"/>
</dbReference>
<gene>
    <name evidence="9" type="ORF">LGLO00237_LOCUS15293</name>
</gene>
<dbReference type="AlphaFoldDB" id="A0A7S4DQ11"/>
<feature type="transmembrane region" description="Helical" evidence="6">
    <location>
        <begin position="218"/>
        <end position="237"/>
    </location>
</feature>
<feature type="transmembrane region" description="Helical" evidence="6">
    <location>
        <begin position="410"/>
        <end position="431"/>
    </location>
</feature>
<feature type="transmembrane region" description="Helical" evidence="6">
    <location>
        <begin position="186"/>
        <end position="206"/>
    </location>
</feature>
<evidence type="ECO:0000256" key="3">
    <source>
        <dbReference type="ARBA" id="ARBA00022989"/>
    </source>
</evidence>
<feature type="transmembrane region" description="Helical" evidence="6">
    <location>
        <begin position="249"/>
        <end position="274"/>
    </location>
</feature>
<organism evidence="9">
    <name type="scientific">Lotharella globosa</name>
    <dbReference type="NCBI Taxonomy" id="91324"/>
    <lineage>
        <taxon>Eukaryota</taxon>
        <taxon>Sar</taxon>
        <taxon>Rhizaria</taxon>
        <taxon>Cercozoa</taxon>
        <taxon>Chlorarachniophyceae</taxon>
        <taxon>Lotharella</taxon>
    </lineage>
</organism>
<evidence type="ECO:0000313" key="9">
    <source>
        <dbReference type="EMBL" id="CAE0663691.1"/>
    </source>
</evidence>
<keyword evidence="7" id="KW-0732">Signal</keyword>
<keyword evidence="2 6" id="KW-0812">Transmembrane</keyword>
<dbReference type="GO" id="GO:0016020">
    <property type="term" value="C:membrane"/>
    <property type="evidence" value="ECO:0007669"/>
    <property type="project" value="UniProtKB-SubCell"/>
</dbReference>
<sequence>MGRSWAVIWLLWLPGLARGYLNGSDFENAYCWINEASQTLQVFQRCPPEVQLQWTVPPPGTVKEGSSFEATYNLTINLDVLDVRNDEITHLNLHACRKRIGACTPILEETPELISMSEEETVTGFDGNEVIRQKYTLDEGTWTVIAHVKFSAENLEGDLMEYEAAIGWDVFSEPELSYLGTDVEKFVVAVAGISYIFYATMLYFAVSTKNKALQKMRVYSITNVLGAIIFTTTVFFWNLYMQEVSCSSYLWFAILGSSLLYTPLFIMSVKYLFFKRRIAPSKASKIANEALENKVSVAIAAAILSFDIVILVLWMTLSLPEPYSFRINTLEYREYLDGCQSTDVSTVLSIITVVVKSVLVLTGLIFLFLAKTEGFFCYGLQRTRKAVLIIAIAGVVAIVINTAFNNDEELVFLIRSLAIIIAGVGGTWWIFDAYLELKMLDNIKGIGQYGPLSSRELNVSYGSQSLGVDSSVIDDPSSRAFEKLFKSAVVRGYMCNYAVQTQDTANLEFCCEVIQFRASEKPLLESAASIIKNFIRPNSSKAVKIMKHTRQKVFQDYADIRERIGYLQQRSRGGTFNLSFIKSENSDVKIEEKKTSPRTRAMPRSPEFFAQHKVQKSLRSLFDEAYREARRWVYLHHWSTFRTSEFGLAAASWLKWMEFLSNFTYEEQSWAAQDINARVQNNFIAGTTEKVPADNLHKHRNYFVSKDFDANLSDLVSLEGQQTMRKQNALGLRKDLSPPLRRVRVHVGVHAKSTPANIGAQGETDNKSNNDGKVTSGGPSSNPLIAQKPQADLSRDPGVLYAHEASGGLRYAQERGSEGAVVIEHVTS</sequence>
<evidence type="ECO:0000256" key="5">
    <source>
        <dbReference type="SAM" id="MobiDB-lite"/>
    </source>
</evidence>
<evidence type="ECO:0000256" key="7">
    <source>
        <dbReference type="SAM" id="SignalP"/>
    </source>
</evidence>
<dbReference type="GO" id="GO:0004930">
    <property type="term" value="F:G protein-coupled receptor activity"/>
    <property type="evidence" value="ECO:0007669"/>
    <property type="project" value="InterPro"/>
</dbReference>
<reference evidence="9" key="1">
    <citation type="submission" date="2021-01" db="EMBL/GenBank/DDBJ databases">
        <authorList>
            <person name="Corre E."/>
            <person name="Pelletier E."/>
            <person name="Niang G."/>
            <person name="Scheremetjew M."/>
            <person name="Finn R."/>
            <person name="Kale V."/>
            <person name="Holt S."/>
            <person name="Cochrane G."/>
            <person name="Meng A."/>
            <person name="Brown T."/>
            <person name="Cohen L."/>
        </authorList>
    </citation>
    <scope>NUCLEOTIDE SEQUENCE</scope>
    <source>
        <strain evidence="9">CCCM811</strain>
    </source>
</reference>
<evidence type="ECO:0000256" key="2">
    <source>
        <dbReference type="ARBA" id="ARBA00022692"/>
    </source>
</evidence>
<evidence type="ECO:0000256" key="4">
    <source>
        <dbReference type="ARBA" id="ARBA00023136"/>
    </source>
</evidence>
<feature type="transmembrane region" description="Helical" evidence="6">
    <location>
        <begin position="386"/>
        <end position="404"/>
    </location>
</feature>
<dbReference type="Gene3D" id="1.10.167.10">
    <property type="entry name" value="Regulator of G-protein Signalling 4, domain 2"/>
    <property type="match status" value="1"/>
</dbReference>
<dbReference type="InterPro" id="IPR017978">
    <property type="entry name" value="GPCR_3_C"/>
</dbReference>
<accession>A0A7S4DQ11</accession>
<name>A0A7S4DQ11_9EUKA</name>
<feature type="transmembrane region" description="Helical" evidence="6">
    <location>
        <begin position="295"/>
        <end position="317"/>
    </location>
</feature>
<feature type="compositionally biased region" description="Polar residues" evidence="5">
    <location>
        <begin position="771"/>
        <end position="784"/>
    </location>
</feature>
<dbReference type="InterPro" id="IPR044926">
    <property type="entry name" value="RGS_subdomain_2"/>
</dbReference>
<keyword evidence="4 6" id="KW-0472">Membrane</keyword>
<feature type="region of interest" description="Disordered" evidence="5">
    <location>
        <begin position="751"/>
        <end position="795"/>
    </location>
</feature>
<dbReference type="SUPFAM" id="SSF48097">
    <property type="entry name" value="Regulator of G-protein signaling, RGS"/>
    <property type="match status" value="1"/>
</dbReference>
<protein>
    <recommendedName>
        <fullName evidence="8">G-protein coupled receptors family 3 profile domain-containing protein</fullName>
    </recommendedName>
</protein>